<evidence type="ECO:0000313" key="2">
    <source>
        <dbReference type="Proteomes" id="UP000010077"/>
    </source>
</evidence>
<gene>
    <name evidence="1" type="ORF">A1OE_1396</name>
</gene>
<reference evidence="1 2" key="1">
    <citation type="journal article" date="2012" name="Proc. Natl. Acad. Sci. U.S.A.">
        <title>Genome streamlining and chemical defense in a coral reef symbiosis.</title>
        <authorList>
            <person name="Kwan J.C."/>
            <person name="Donia M.S."/>
            <person name="Han A.W."/>
            <person name="Hirose E."/>
            <person name="Haygood M.G."/>
            <person name="Schmidt E.W."/>
        </authorList>
    </citation>
    <scope>NUCLEOTIDE SEQUENCE [LARGE SCALE GENOMIC DNA]</scope>
    <source>
        <strain evidence="1 2">L2</strain>
    </source>
</reference>
<proteinExistence type="predicted"/>
<dbReference type="AlphaFoldDB" id="K7YIW8"/>
<dbReference type="HOGENOM" id="CLU_3306472_0_0_5"/>
<accession>K7YIW8</accession>
<keyword evidence="2" id="KW-1185">Reference proteome</keyword>
<protein>
    <submittedName>
        <fullName evidence="1">Uncharacterized protein</fullName>
    </submittedName>
</protein>
<dbReference type="KEGG" id="thal:A1OE_1396"/>
<organism evidence="1 2">
    <name type="scientific">Candidatus Endolissoclinum faulkneri L2</name>
    <dbReference type="NCBI Taxonomy" id="1193729"/>
    <lineage>
        <taxon>Bacteria</taxon>
        <taxon>Pseudomonadati</taxon>
        <taxon>Pseudomonadota</taxon>
        <taxon>Alphaproteobacteria</taxon>
        <taxon>Rhodospirillales</taxon>
        <taxon>Rhodospirillaceae</taxon>
        <taxon>Candidatus Endolissoclinum</taxon>
    </lineage>
</organism>
<dbReference type="EMBL" id="CP003539">
    <property type="protein sequence ID" value="AFX99565.1"/>
    <property type="molecule type" value="Genomic_DNA"/>
</dbReference>
<dbReference type="Proteomes" id="UP000010077">
    <property type="component" value="Chromosome"/>
</dbReference>
<name>K7YIW8_9PROT</name>
<evidence type="ECO:0000313" key="1">
    <source>
        <dbReference type="EMBL" id="AFX99565.1"/>
    </source>
</evidence>
<sequence>MSSYYGLLNNNCKVNWLNKITADQLIWISIKIGNMLLSN</sequence>